<dbReference type="Pfam" id="PF12796">
    <property type="entry name" value="Ank_2"/>
    <property type="match status" value="1"/>
</dbReference>
<dbReference type="SUPFAM" id="SSF48403">
    <property type="entry name" value="Ankyrin repeat"/>
    <property type="match status" value="1"/>
</dbReference>
<dbReference type="RefSeq" id="XP_008621243.1">
    <property type="nucleotide sequence ID" value="XM_008623021.1"/>
</dbReference>
<proteinExistence type="predicted"/>
<dbReference type="Proteomes" id="UP000030762">
    <property type="component" value="Unassembled WGS sequence"/>
</dbReference>
<dbReference type="InterPro" id="IPR002110">
    <property type="entry name" value="Ankyrin_rpt"/>
</dbReference>
<name>T0R030_SAPDV</name>
<protein>
    <submittedName>
        <fullName evidence="1">Uncharacterized protein</fullName>
    </submittedName>
</protein>
<reference evidence="1 2" key="1">
    <citation type="submission" date="2012-04" db="EMBL/GenBank/DDBJ databases">
        <title>The Genome Sequence of Saprolegnia declina VS20.</title>
        <authorList>
            <consortium name="The Broad Institute Genome Sequencing Platform"/>
            <person name="Russ C."/>
            <person name="Nusbaum C."/>
            <person name="Tyler B."/>
            <person name="van West P."/>
            <person name="Dieguez-Uribeondo J."/>
            <person name="de Bruijn I."/>
            <person name="Tripathy S."/>
            <person name="Jiang R."/>
            <person name="Young S.K."/>
            <person name="Zeng Q."/>
            <person name="Gargeya S."/>
            <person name="Fitzgerald M."/>
            <person name="Haas B."/>
            <person name="Abouelleil A."/>
            <person name="Alvarado L."/>
            <person name="Arachchi H.M."/>
            <person name="Berlin A."/>
            <person name="Chapman S.B."/>
            <person name="Goldberg J."/>
            <person name="Griggs A."/>
            <person name="Gujja S."/>
            <person name="Hansen M."/>
            <person name="Howarth C."/>
            <person name="Imamovic A."/>
            <person name="Larimer J."/>
            <person name="McCowen C."/>
            <person name="Montmayeur A."/>
            <person name="Murphy C."/>
            <person name="Neiman D."/>
            <person name="Pearson M."/>
            <person name="Priest M."/>
            <person name="Roberts A."/>
            <person name="Saif S."/>
            <person name="Shea T."/>
            <person name="Sisk P."/>
            <person name="Sykes S."/>
            <person name="Wortman J."/>
            <person name="Nusbaum C."/>
            <person name="Birren B."/>
        </authorList>
    </citation>
    <scope>NUCLEOTIDE SEQUENCE [LARGE SCALE GENOMIC DNA]</scope>
    <source>
        <strain evidence="1 2">VS20</strain>
    </source>
</reference>
<dbReference type="InterPro" id="IPR036770">
    <property type="entry name" value="Ankyrin_rpt-contain_sf"/>
</dbReference>
<keyword evidence="2" id="KW-1185">Reference proteome</keyword>
<gene>
    <name evidence="1" type="ORF">SDRG_16801</name>
</gene>
<dbReference type="PANTHER" id="PTHR46586">
    <property type="entry name" value="ANKYRIN REPEAT-CONTAINING PROTEIN"/>
    <property type="match status" value="1"/>
</dbReference>
<dbReference type="AlphaFoldDB" id="T0R030"/>
<dbReference type="VEuPathDB" id="FungiDB:SDRG_16801"/>
<accession>T0R030</accession>
<sequence>MACVLRCADLVRAIVAYQSGAYGDVRPLLRLLYSVRLPRPAALSLLTYARDLRAAYASFHDAFVRIDGDWRRLAATPKASDAMMYYAIVFGNVAILRHRDASGAPFLTPLDDTAHEDAQLEYLRIALDPSRDRRGRSQRTNDPSLVRARLSMRSIELACVGGHLDVIEYLHQNDAGCVQMHLWGKMVAEATAAAGHVSVLRYFHDHGYEGATRTAINAAARYGHLPVIEYLVETCGLWSDNAIEWAAHYRHTDLIRSLAARSNHRHVQAALHAAVDRGDIRIVRALREVRPDVGVLWSMLHALVHHHINLFCNDM</sequence>
<dbReference type="GeneID" id="19957528"/>
<dbReference type="OrthoDB" id="194358at2759"/>
<organism evidence="1 2">
    <name type="scientific">Saprolegnia diclina (strain VS20)</name>
    <dbReference type="NCBI Taxonomy" id="1156394"/>
    <lineage>
        <taxon>Eukaryota</taxon>
        <taxon>Sar</taxon>
        <taxon>Stramenopiles</taxon>
        <taxon>Oomycota</taxon>
        <taxon>Saprolegniomycetes</taxon>
        <taxon>Saprolegniales</taxon>
        <taxon>Saprolegniaceae</taxon>
        <taxon>Saprolegnia</taxon>
    </lineage>
</organism>
<dbReference type="EMBL" id="JH767284">
    <property type="protein sequence ID" value="EQC25338.1"/>
    <property type="molecule type" value="Genomic_DNA"/>
</dbReference>
<dbReference type="InParanoid" id="T0R030"/>
<dbReference type="PANTHER" id="PTHR46586:SF3">
    <property type="entry name" value="ANKYRIN REPEAT-CONTAINING PROTEIN"/>
    <property type="match status" value="1"/>
</dbReference>
<dbReference type="Gene3D" id="1.25.40.20">
    <property type="entry name" value="Ankyrin repeat-containing domain"/>
    <property type="match status" value="1"/>
</dbReference>
<evidence type="ECO:0000313" key="1">
    <source>
        <dbReference type="EMBL" id="EQC25338.1"/>
    </source>
</evidence>
<dbReference type="InterPro" id="IPR052050">
    <property type="entry name" value="SecEffector_AnkRepeat"/>
</dbReference>
<evidence type="ECO:0000313" key="2">
    <source>
        <dbReference type="Proteomes" id="UP000030762"/>
    </source>
</evidence>